<dbReference type="OrthoDB" id="566138at2759"/>
<evidence type="ECO:0000313" key="8">
    <source>
        <dbReference type="EMBL" id="PSR73504.1"/>
    </source>
</evidence>
<dbReference type="Proteomes" id="UP000186601">
    <property type="component" value="Unassembled WGS sequence"/>
</dbReference>
<dbReference type="SMART" id="SM00829">
    <property type="entry name" value="PKS_ER"/>
    <property type="match status" value="1"/>
</dbReference>
<keyword evidence="6" id="KW-0520">NAD</keyword>
<dbReference type="EMBL" id="MLYV02001072">
    <property type="protein sequence ID" value="PSR73504.1"/>
    <property type="molecule type" value="Genomic_DNA"/>
</dbReference>
<dbReference type="GO" id="GO:0046872">
    <property type="term" value="F:metal ion binding"/>
    <property type="evidence" value="ECO:0007669"/>
    <property type="project" value="UniProtKB-KW"/>
</dbReference>
<keyword evidence="9" id="KW-1185">Reference proteome</keyword>
<dbReference type="STRING" id="98765.A0A2R6NMA5"/>
<dbReference type="PANTHER" id="PTHR42678:SF34">
    <property type="entry name" value="OS04G0183300 PROTEIN"/>
    <property type="match status" value="1"/>
</dbReference>
<keyword evidence="3" id="KW-0479">Metal-binding</keyword>
<dbReference type="AlphaFoldDB" id="A0A2R6NMA5"/>
<dbReference type="InterPro" id="IPR023631">
    <property type="entry name" value="Amidase_dom"/>
</dbReference>
<dbReference type="SUPFAM" id="SSF75304">
    <property type="entry name" value="Amidase signature (AS) enzymes"/>
    <property type="match status" value="1"/>
</dbReference>
<dbReference type="Gene3D" id="3.40.50.720">
    <property type="entry name" value="NAD(P)-binding Rossmann-like Domain"/>
    <property type="match status" value="1"/>
</dbReference>
<keyword evidence="5" id="KW-0560">Oxidoreductase</keyword>
<gene>
    <name evidence="8" type="ORF">PHLCEN_2v10654</name>
</gene>
<accession>A0A2R6NMA5</accession>
<dbReference type="PANTHER" id="PTHR42678">
    <property type="entry name" value="AMIDASE"/>
    <property type="match status" value="1"/>
</dbReference>
<dbReference type="Pfam" id="PF00107">
    <property type="entry name" value="ADH_zinc_N"/>
    <property type="match status" value="1"/>
</dbReference>
<dbReference type="FunFam" id="3.40.50.720:FF:000068">
    <property type="entry name" value="Sorbitol dehydrogenase"/>
    <property type="match status" value="1"/>
</dbReference>
<evidence type="ECO:0000256" key="2">
    <source>
        <dbReference type="ARBA" id="ARBA00008072"/>
    </source>
</evidence>
<comment type="similarity">
    <text evidence="2">Belongs to the zinc-containing alcohol dehydrogenase family.</text>
</comment>
<dbReference type="InterPro" id="IPR036928">
    <property type="entry name" value="AS_sf"/>
</dbReference>
<evidence type="ECO:0000256" key="4">
    <source>
        <dbReference type="ARBA" id="ARBA00022833"/>
    </source>
</evidence>
<dbReference type="Pfam" id="PF01425">
    <property type="entry name" value="Amidase"/>
    <property type="match status" value="1"/>
</dbReference>
<evidence type="ECO:0000256" key="5">
    <source>
        <dbReference type="ARBA" id="ARBA00023002"/>
    </source>
</evidence>
<dbReference type="Gene3D" id="3.90.180.10">
    <property type="entry name" value="Medium-chain alcohol dehydrogenases, catalytic domain"/>
    <property type="match status" value="1"/>
</dbReference>
<dbReference type="InterPro" id="IPR013149">
    <property type="entry name" value="ADH-like_C"/>
</dbReference>
<evidence type="ECO:0000259" key="7">
    <source>
        <dbReference type="SMART" id="SM00829"/>
    </source>
</evidence>
<comment type="caution">
    <text evidence="8">The sequence shown here is derived from an EMBL/GenBank/DDBJ whole genome shotgun (WGS) entry which is preliminary data.</text>
</comment>
<dbReference type="InterPro" id="IPR011032">
    <property type="entry name" value="GroES-like_sf"/>
</dbReference>
<dbReference type="GO" id="GO:0016491">
    <property type="term" value="F:oxidoreductase activity"/>
    <property type="evidence" value="ECO:0007669"/>
    <property type="project" value="UniProtKB-KW"/>
</dbReference>
<evidence type="ECO:0000313" key="9">
    <source>
        <dbReference type="Proteomes" id="UP000186601"/>
    </source>
</evidence>
<evidence type="ECO:0000256" key="6">
    <source>
        <dbReference type="ARBA" id="ARBA00023027"/>
    </source>
</evidence>
<dbReference type="Gene3D" id="3.90.1300.10">
    <property type="entry name" value="Amidase signature (AS) domain"/>
    <property type="match status" value="1"/>
</dbReference>
<dbReference type="SUPFAM" id="SSF50129">
    <property type="entry name" value="GroES-like"/>
    <property type="match status" value="1"/>
</dbReference>
<protein>
    <recommendedName>
        <fullName evidence="7">Enoyl reductase (ER) domain-containing protein</fullName>
    </recommendedName>
</protein>
<feature type="domain" description="Enoyl reductase (ER)" evidence="7">
    <location>
        <begin position="10"/>
        <end position="254"/>
    </location>
</feature>
<dbReference type="InterPro" id="IPR020843">
    <property type="entry name" value="ER"/>
</dbReference>
<evidence type="ECO:0000256" key="3">
    <source>
        <dbReference type="ARBA" id="ARBA00022723"/>
    </source>
</evidence>
<proteinExistence type="inferred from homology"/>
<reference evidence="8 9" key="1">
    <citation type="submission" date="2018-02" db="EMBL/GenBank/DDBJ databases">
        <title>Genome sequence of the basidiomycete white-rot fungus Phlebia centrifuga.</title>
        <authorList>
            <person name="Granchi Z."/>
            <person name="Peng M."/>
            <person name="de Vries R.P."/>
            <person name="Hilden K."/>
            <person name="Makela M.R."/>
            <person name="Grigoriev I."/>
            <person name="Riley R."/>
        </authorList>
    </citation>
    <scope>NUCLEOTIDE SEQUENCE [LARGE SCALE GENOMIC DNA]</scope>
    <source>
        <strain evidence="8 9">FBCC195</strain>
    </source>
</reference>
<dbReference type="SUPFAM" id="SSF51735">
    <property type="entry name" value="NAD(P)-binding Rossmann-fold domains"/>
    <property type="match status" value="1"/>
</dbReference>
<sequence length="789" mass="83520">MRAARFYAPGDVRIDEIPEPTPKNGQVKIKGIAGWGGGLSEYIAADQELVFPLPADLPLEVGAMIEPLAVAWHAVKRSGFTPGSKCLVMGSGPIGLMVLKVLKARGASWIGVSEPSIQRRQMAAEHAADAVFDPRSVDVVAETRKVTHDEGADFVFDCAGIQASLDLAIHAVRPRGTIMNIALWGEKAHIDFMEVLMKEIFITGILGYDRCHEELLEAVAAGKFQGLEKLITRKIGLEDLVEKGIKALITEKDTQNHFVSPRMPDVDDQVSSSSTFPDLYEASIAELQDGLQKGHFSSVDLIKTYFARIEEVNLQGPVLRAVIETNPSALEQAKALDLERKLFGPRSALHGIPILLKDNIATLHSEGMNTTAGSFALLGSVVPRDATVAAKLRAAGAIILGKANLSEWANFRGSVPSGFSGRGGQSSSAYVPLGDPSGSSSGSGIGTSIGLTAGALGSETDGSIVSPSSNNNLVGIKPTVGLTSRAGVVPISEHQDTVGPMCRSVADAATILSIIAGRDPLDNFTSAQPAVVPDYTKALDPNALKGVRLGVARQFAGNNENVLAAFNASLDVMRGLGATIVDPADFPDFAEIRASGNETIVLDTDFKVDVTNYIAGLLDVPTGVKNLADLIAFNTAHADEELVPPFWTDQSIFIKAENTTVDQAYFDALAADKDLGQTRGIDGTLKEFDLDALILPTSGAAGPAAIAGYPIVTVPLGFQPANVTLSAAQPTRAMGPNMPFGISFMGTAFSEFKLISFAFAYEQATHNRLKQLAFPEAIPKTQLQDIVGK</sequence>
<comment type="cofactor">
    <cofactor evidence="1">
        <name>Zn(2+)</name>
        <dbReference type="ChEBI" id="CHEBI:29105"/>
    </cofactor>
</comment>
<dbReference type="InterPro" id="IPR036291">
    <property type="entry name" value="NAD(P)-bd_dom_sf"/>
</dbReference>
<organism evidence="8 9">
    <name type="scientific">Hermanssonia centrifuga</name>
    <dbReference type="NCBI Taxonomy" id="98765"/>
    <lineage>
        <taxon>Eukaryota</taxon>
        <taxon>Fungi</taxon>
        <taxon>Dikarya</taxon>
        <taxon>Basidiomycota</taxon>
        <taxon>Agaricomycotina</taxon>
        <taxon>Agaricomycetes</taxon>
        <taxon>Polyporales</taxon>
        <taxon>Meruliaceae</taxon>
        <taxon>Hermanssonia</taxon>
    </lineage>
</organism>
<evidence type="ECO:0000256" key="1">
    <source>
        <dbReference type="ARBA" id="ARBA00001947"/>
    </source>
</evidence>
<name>A0A2R6NMA5_9APHY</name>
<keyword evidence="4" id="KW-0862">Zinc</keyword>